<dbReference type="PANTHER" id="PTHR10672">
    <property type="entry name" value="ADDUCIN"/>
    <property type="match status" value="1"/>
</dbReference>
<dbReference type="PANTHER" id="PTHR10672:SF3">
    <property type="entry name" value="PROTEIN HU-LI TAI SHAO"/>
    <property type="match status" value="1"/>
</dbReference>
<feature type="compositionally biased region" description="Low complexity" evidence="2">
    <location>
        <begin position="1"/>
        <end position="13"/>
    </location>
</feature>
<evidence type="ECO:0000259" key="3">
    <source>
        <dbReference type="SMART" id="SM01007"/>
    </source>
</evidence>
<dbReference type="SMART" id="SM01007">
    <property type="entry name" value="Aldolase_II"/>
    <property type="match status" value="1"/>
</dbReference>
<evidence type="ECO:0000256" key="2">
    <source>
        <dbReference type="SAM" id="MobiDB-lite"/>
    </source>
</evidence>
<dbReference type="NCBIfam" id="NF005451">
    <property type="entry name" value="PRK07044.1"/>
    <property type="match status" value="1"/>
</dbReference>
<organism evidence="4">
    <name type="scientific">Hyalella azteca</name>
    <name type="common">Amphipod</name>
    <dbReference type="NCBI Taxonomy" id="294128"/>
    <lineage>
        <taxon>Eukaryota</taxon>
        <taxon>Metazoa</taxon>
        <taxon>Ecdysozoa</taxon>
        <taxon>Arthropoda</taxon>
        <taxon>Crustacea</taxon>
        <taxon>Multicrustacea</taxon>
        <taxon>Malacostraca</taxon>
        <taxon>Eumalacostraca</taxon>
        <taxon>Peracarida</taxon>
        <taxon>Amphipoda</taxon>
        <taxon>Senticaudata</taxon>
        <taxon>Talitrida</taxon>
        <taxon>Talitroidea</taxon>
        <taxon>Hyalellidae</taxon>
        <taxon>Hyalella</taxon>
    </lineage>
</organism>
<dbReference type="InterPro" id="IPR001303">
    <property type="entry name" value="Aldolase_II/adducin_N"/>
</dbReference>
<dbReference type="Pfam" id="PF00596">
    <property type="entry name" value="Aldolase_II"/>
    <property type="match status" value="1"/>
</dbReference>
<dbReference type="SUPFAM" id="SSF53639">
    <property type="entry name" value="AraD/HMP-PK domain-like"/>
    <property type="match status" value="1"/>
</dbReference>
<proteinExistence type="inferred from homology"/>
<dbReference type="GO" id="GO:0051015">
    <property type="term" value="F:actin filament binding"/>
    <property type="evidence" value="ECO:0007669"/>
    <property type="project" value="TreeGrafter"/>
</dbReference>
<dbReference type="GO" id="GO:0014069">
    <property type="term" value="C:postsynaptic density"/>
    <property type="evidence" value="ECO:0007669"/>
    <property type="project" value="TreeGrafter"/>
</dbReference>
<comment type="caution">
    <text evidence="4">The sequence shown here is derived from an EMBL/GenBank/DDBJ whole genome shotgun (WGS) entry which is preliminary data.</text>
</comment>
<accession>A0A6A0GVC2</accession>
<reference evidence="4" key="1">
    <citation type="submission" date="2014-08" db="EMBL/GenBank/DDBJ databases">
        <authorList>
            <person name="Murali S."/>
            <person name="Richards S."/>
            <person name="Bandaranaike D."/>
            <person name="Bellair M."/>
            <person name="Blankenburg K."/>
            <person name="Chao H."/>
            <person name="Dinh H."/>
            <person name="Doddapaneni H."/>
            <person name="Dugan-Rocha S."/>
            <person name="Elkadiri S."/>
            <person name="Gnanaolivu R."/>
            <person name="Hughes D."/>
            <person name="Lee S."/>
            <person name="Li M."/>
            <person name="Ming W."/>
            <person name="Munidasa M."/>
            <person name="Muniz J."/>
            <person name="Nguyen L."/>
            <person name="Osuji N."/>
            <person name="Pu L.-L."/>
            <person name="Puazo M."/>
            <person name="Skinner E."/>
            <person name="Qu C."/>
            <person name="Quiroz J."/>
            <person name="Raj R."/>
            <person name="Weissenberger G."/>
            <person name="Xin Y."/>
            <person name="Zou X."/>
            <person name="Han Y."/>
            <person name="Worley K."/>
            <person name="Muzny D."/>
            <person name="Gibbs R."/>
        </authorList>
    </citation>
    <scope>NUCLEOTIDE SEQUENCE</scope>
    <source>
        <strain evidence="4">HAZT.00-mixed</strain>
        <tissue evidence="4">Whole organism</tissue>
    </source>
</reference>
<evidence type="ECO:0000256" key="1">
    <source>
        <dbReference type="ARBA" id="ARBA00006274"/>
    </source>
</evidence>
<dbReference type="InterPro" id="IPR051017">
    <property type="entry name" value="Aldolase-II_Adducin_sf"/>
</dbReference>
<dbReference type="GO" id="GO:0005856">
    <property type="term" value="C:cytoskeleton"/>
    <property type="evidence" value="ECO:0007669"/>
    <property type="project" value="TreeGrafter"/>
</dbReference>
<dbReference type="InterPro" id="IPR036409">
    <property type="entry name" value="Aldolase_II/adducin_N_sf"/>
</dbReference>
<evidence type="ECO:0000313" key="4">
    <source>
        <dbReference type="EMBL" id="KAA0189791.1"/>
    </source>
</evidence>
<feature type="domain" description="Class II aldolase/adducin N-terminal" evidence="3">
    <location>
        <begin position="134"/>
        <end position="316"/>
    </location>
</feature>
<dbReference type="FunFam" id="3.40.225.10:FF:000013">
    <property type="entry name" value="Class II aldolase"/>
    <property type="match status" value="1"/>
</dbReference>
<sequence>MSSAVEGAAVNGVGSNGGPALDDEEVRLMTEEELEKGKMRPPDIDQDMKEMERRKRVEAIMNSVAFREELEKIVESQLSEGYSGVQALQNISELIGIPGSRGGMFRHTQSLCPINDLRGLEGLNFAKGEKLLRCKLAALYRLIDMYGWSQNIYNHCSARVSQDQEHFLLNPFGLLYSEVTASTLVKVDMQGQVVDPGSTNFGVNVAGFMLHSALHASRPDLRCILHIHTPSVVAVSAMKQGLLPLSQESLLFGDVSYHTYQGIFVNPEEKEQLVRDMGPINKVMMLRNHGAVCCGESIEEAWYNLYHLVLACENQMKLVPVGLDNLILVSDDVRQLAYDTARVGFGGVDSKSEGGAAGQGPKTRKFKTGEMEFEALMRSLDNAGMRTGYIYRNPLVKQSSCSVQSDVALPPTASNYGQLYDEDGLRSPLRRLLDGKRVNDKSRWLNSPNVYQKVEILETGSSDPKKITKVEVITIENLNKNDK</sequence>
<feature type="region of interest" description="Disordered" evidence="2">
    <location>
        <begin position="1"/>
        <end position="24"/>
    </location>
</feature>
<dbReference type="Gene3D" id="3.40.225.10">
    <property type="entry name" value="Class II aldolase/adducin N-terminal domain"/>
    <property type="match status" value="1"/>
</dbReference>
<reference evidence="4" key="3">
    <citation type="submission" date="2019-06" db="EMBL/GenBank/DDBJ databases">
        <authorList>
            <person name="Poynton C."/>
            <person name="Hasenbein S."/>
            <person name="Benoit J.B."/>
            <person name="Sepulveda M.S."/>
            <person name="Poelchau M.F."/>
            <person name="Murali S.C."/>
            <person name="Chen S."/>
            <person name="Glastad K.M."/>
            <person name="Werren J.H."/>
            <person name="Vineis J.H."/>
            <person name="Bowen J.L."/>
            <person name="Friedrich M."/>
            <person name="Jones J."/>
            <person name="Robertson H.M."/>
            <person name="Feyereisen R."/>
            <person name="Mechler-Hickson A."/>
            <person name="Mathers N."/>
            <person name="Lee C.E."/>
            <person name="Colbourne J.K."/>
            <person name="Biales A."/>
            <person name="Johnston J.S."/>
            <person name="Wellborn G.A."/>
            <person name="Rosendale A.J."/>
            <person name="Cridge A.G."/>
            <person name="Munoz-Torres M.C."/>
            <person name="Bain P.A."/>
            <person name="Manny A.R."/>
            <person name="Major K.M."/>
            <person name="Lambert F.N."/>
            <person name="Vulpe C.D."/>
            <person name="Tuck P."/>
            <person name="Blalock B.J."/>
            <person name="Lin Y.-Y."/>
            <person name="Smith M.E."/>
            <person name="Ochoa-Acuna H."/>
            <person name="Chen M.-J.M."/>
            <person name="Childers C.P."/>
            <person name="Qu J."/>
            <person name="Dugan S."/>
            <person name="Lee S.L."/>
            <person name="Chao H."/>
            <person name="Dinh H."/>
            <person name="Han Y."/>
            <person name="Doddapaneni H."/>
            <person name="Worley K.C."/>
            <person name="Muzny D.M."/>
            <person name="Gibbs R.A."/>
            <person name="Richards S."/>
        </authorList>
    </citation>
    <scope>NUCLEOTIDE SEQUENCE</scope>
    <source>
        <strain evidence="4">HAZT.00-mixed</strain>
        <tissue evidence="4">Whole organism</tissue>
    </source>
</reference>
<name>A0A6A0GVC2_HYAAZ</name>
<comment type="similarity">
    <text evidence="1">Belongs to the aldolase class II family. Adducin subfamily.</text>
</comment>
<dbReference type="Proteomes" id="UP000711488">
    <property type="component" value="Unassembled WGS sequence"/>
</dbReference>
<gene>
    <name evidence="4" type="ORF">HAZT_HAZT006994</name>
</gene>
<reference evidence="4" key="2">
    <citation type="journal article" date="2018" name="Environ. Sci. Technol.">
        <title>The Toxicogenome of Hyalella azteca: A Model for Sediment Ecotoxicology and Evolutionary Toxicology.</title>
        <authorList>
            <person name="Poynton H.C."/>
            <person name="Hasenbein S."/>
            <person name="Benoit J.B."/>
            <person name="Sepulveda M.S."/>
            <person name="Poelchau M.F."/>
            <person name="Hughes D.S.T."/>
            <person name="Murali S.C."/>
            <person name="Chen S."/>
            <person name="Glastad K.M."/>
            <person name="Goodisman M.A.D."/>
            <person name="Werren J.H."/>
            <person name="Vineis J.H."/>
            <person name="Bowen J.L."/>
            <person name="Friedrich M."/>
            <person name="Jones J."/>
            <person name="Robertson H.M."/>
            <person name="Feyereisen R."/>
            <person name="Mechler-Hickson A."/>
            <person name="Mathers N."/>
            <person name="Lee C.E."/>
            <person name="Colbourne J.K."/>
            <person name="Biales A."/>
            <person name="Johnston J.S."/>
            <person name="Wellborn G.A."/>
            <person name="Rosendale A.J."/>
            <person name="Cridge A.G."/>
            <person name="Munoz-Torres M.C."/>
            <person name="Bain P.A."/>
            <person name="Manny A.R."/>
            <person name="Major K.M."/>
            <person name="Lambert F.N."/>
            <person name="Vulpe C.D."/>
            <person name="Tuck P."/>
            <person name="Blalock B.J."/>
            <person name="Lin Y.Y."/>
            <person name="Smith M.E."/>
            <person name="Ochoa-Acuna H."/>
            <person name="Chen M.M."/>
            <person name="Childers C.P."/>
            <person name="Qu J."/>
            <person name="Dugan S."/>
            <person name="Lee S.L."/>
            <person name="Chao H."/>
            <person name="Dinh H."/>
            <person name="Han Y."/>
            <person name="Doddapaneni H."/>
            <person name="Worley K.C."/>
            <person name="Muzny D.M."/>
            <person name="Gibbs R.A."/>
            <person name="Richards S."/>
        </authorList>
    </citation>
    <scope>NUCLEOTIDE SEQUENCE</scope>
    <source>
        <strain evidence="4">HAZT.00-mixed</strain>
        <tissue evidence="4">Whole organism</tissue>
    </source>
</reference>
<dbReference type="EMBL" id="JQDR03013331">
    <property type="protein sequence ID" value="KAA0189791.1"/>
    <property type="molecule type" value="Genomic_DNA"/>
</dbReference>
<dbReference type="GO" id="GO:0005886">
    <property type="term" value="C:plasma membrane"/>
    <property type="evidence" value="ECO:0007669"/>
    <property type="project" value="UniProtKB-SubCell"/>
</dbReference>
<dbReference type="AlphaFoldDB" id="A0A6A0GVC2"/>
<protein>
    <recommendedName>
        <fullName evidence="3">Class II aldolase/adducin N-terminal domain-containing protein</fullName>
    </recommendedName>
</protein>